<feature type="domain" description="Protein kinase" evidence="7">
    <location>
        <begin position="35"/>
        <end position="227"/>
    </location>
</feature>
<dbReference type="PANTHER" id="PTHR46485">
    <property type="entry name" value="LIM DOMAIN KINASE 1"/>
    <property type="match status" value="1"/>
</dbReference>
<evidence type="ECO:0000256" key="1">
    <source>
        <dbReference type="ARBA" id="ARBA00022527"/>
    </source>
</evidence>
<keyword evidence="4" id="KW-0418">Kinase</keyword>
<evidence type="ECO:0000259" key="7">
    <source>
        <dbReference type="PROSITE" id="PS50011"/>
    </source>
</evidence>
<keyword evidence="2" id="KW-0808">Transferase</keyword>
<dbReference type="PROSITE" id="PS00107">
    <property type="entry name" value="PROTEIN_KINASE_ATP"/>
    <property type="match status" value="1"/>
</dbReference>
<dbReference type="InterPro" id="IPR011009">
    <property type="entry name" value="Kinase-like_dom_sf"/>
</dbReference>
<sequence length="227" mass="26649">MSNNAETINNSNDWYKWVEEAISKKHIKYYEIENFSNIQEIGSGGFAKVYSANWKNSHKCYAIKSFFNINDATVKAIFREVQLQREVDFHDNVIRFYGVTTSIKENQRKEYSLVIEYAENGTLRKYLKENFENLTWNDKYNLAFQLVYAVSCLHDEGIVHPLNNVLIHRDTVKLADFGLSKRIEETSNSQSKVFGMIPYTDPKIFIRKRNRNNNQTEVYSLNKKSDV</sequence>
<dbReference type="GO" id="GO:0004674">
    <property type="term" value="F:protein serine/threonine kinase activity"/>
    <property type="evidence" value="ECO:0007669"/>
    <property type="project" value="UniProtKB-KW"/>
</dbReference>
<evidence type="ECO:0000256" key="6">
    <source>
        <dbReference type="PROSITE-ProRule" id="PRU10141"/>
    </source>
</evidence>
<dbReference type="InterPro" id="IPR017441">
    <property type="entry name" value="Protein_kinase_ATP_BS"/>
</dbReference>
<evidence type="ECO:0000256" key="3">
    <source>
        <dbReference type="ARBA" id="ARBA00022741"/>
    </source>
</evidence>
<evidence type="ECO:0000313" key="9">
    <source>
        <dbReference type="Proteomes" id="UP000247702"/>
    </source>
</evidence>
<keyword evidence="1" id="KW-0723">Serine/threonine-protein kinase</keyword>
<organism evidence="8 9">
    <name type="scientific">Rhizophagus clarus</name>
    <dbReference type="NCBI Taxonomy" id="94130"/>
    <lineage>
        <taxon>Eukaryota</taxon>
        <taxon>Fungi</taxon>
        <taxon>Fungi incertae sedis</taxon>
        <taxon>Mucoromycota</taxon>
        <taxon>Glomeromycotina</taxon>
        <taxon>Glomeromycetes</taxon>
        <taxon>Glomerales</taxon>
        <taxon>Glomeraceae</taxon>
        <taxon>Rhizophagus</taxon>
    </lineage>
</organism>
<feature type="binding site" evidence="6">
    <location>
        <position position="64"/>
    </location>
    <ligand>
        <name>ATP</name>
        <dbReference type="ChEBI" id="CHEBI:30616"/>
    </ligand>
</feature>
<evidence type="ECO:0000256" key="4">
    <source>
        <dbReference type="ARBA" id="ARBA00022777"/>
    </source>
</evidence>
<evidence type="ECO:0000256" key="2">
    <source>
        <dbReference type="ARBA" id="ARBA00022679"/>
    </source>
</evidence>
<name>A0A2Z6SKV8_9GLOM</name>
<comment type="caution">
    <text evidence="8">The sequence shown here is derived from an EMBL/GenBank/DDBJ whole genome shotgun (WGS) entry which is preliminary data.</text>
</comment>
<proteinExistence type="predicted"/>
<dbReference type="GO" id="GO:0005524">
    <property type="term" value="F:ATP binding"/>
    <property type="evidence" value="ECO:0007669"/>
    <property type="project" value="UniProtKB-UniRule"/>
</dbReference>
<dbReference type="PANTHER" id="PTHR46485:SF5">
    <property type="entry name" value="CENTER DIVIDER, ISOFORM A"/>
    <property type="match status" value="1"/>
</dbReference>
<keyword evidence="3 6" id="KW-0547">Nucleotide-binding</keyword>
<evidence type="ECO:0000256" key="5">
    <source>
        <dbReference type="ARBA" id="ARBA00022840"/>
    </source>
</evidence>
<dbReference type="AlphaFoldDB" id="A0A2Z6SKV8"/>
<reference evidence="8 9" key="1">
    <citation type="submission" date="2017-11" db="EMBL/GenBank/DDBJ databases">
        <title>The genome of Rhizophagus clarus HR1 reveals common genetic basis of auxotrophy among arbuscular mycorrhizal fungi.</title>
        <authorList>
            <person name="Kobayashi Y."/>
        </authorList>
    </citation>
    <scope>NUCLEOTIDE SEQUENCE [LARGE SCALE GENOMIC DNA]</scope>
    <source>
        <strain evidence="8 9">HR1</strain>
    </source>
</reference>
<dbReference type="SUPFAM" id="SSF56112">
    <property type="entry name" value="Protein kinase-like (PK-like)"/>
    <property type="match status" value="1"/>
</dbReference>
<dbReference type="Pfam" id="PF00069">
    <property type="entry name" value="Pkinase"/>
    <property type="match status" value="1"/>
</dbReference>
<dbReference type="STRING" id="94130.A0A2Z6SKV8"/>
<dbReference type="EMBL" id="BEXD01004136">
    <property type="protein sequence ID" value="GBC07317.1"/>
    <property type="molecule type" value="Genomic_DNA"/>
</dbReference>
<keyword evidence="9" id="KW-1185">Reference proteome</keyword>
<dbReference type="PROSITE" id="PS50011">
    <property type="entry name" value="PROTEIN_KINASE_DOM"/>
    <property type="match status" value="1"/>
</dbReference>
<dbReference type="Proteomes" id="UP000247702">
    <property type="component" value="Unassembled WGS sequence"/>
</dbReference>
<dbReference type="Gene3D" id="1.10.510.10">
    <property type="entry name" value="Transferase(Phosphotransferase) domain 1"/>
    <property type="match status" value="1"/>
</dbReference>
<gene>
    <name evidence="8" type="ORF">RclHR1_07390011</name>
</gene>
<dbReference type="CDD" id="cd00180">
    <property type="entry name" value="PKc"/>
    <property type="match status" value="1"/>
</dbReference>
<accession>A0A2Z6SKV8</accession>
<keyword evidence="5 6" id="KW-0067">ATP-binding</keyword>
<protein>
    <recommendedName>
        <fullName evidence="7">Protein kinase domain-containing protein</fullName>
    </recommendedName>
</protein>
<dbReference type="InterPro" id="IPR050940">
    <property type="entry name" value="Actin_reg-Ser/Thr_kinase"/>
</dbReference>
<dbReference type="InterPro" id="IPR000719">
    <property type="entry name" value="Prot_kinase_dom"/>
</dbReference>
<evidence type="ECO:0000313" key="8">
    <source>
        <dbReference type="EMBL" id="GBC07317.1"/>
    </source>
</evidence>